<keyword evidence="1" id="KW-0472">Membrane</keyword>
<dbReference type="EMBL" id="KR029589">
    <property type="protein sequence ID" value="AKH47204.1"/>
    <property type="molecule type" value="Genomic_DNA"/>
</dbReference>
<organism evidence="2">
    <name type="scientific">uncultured marine virus</name>
    <dbReference type="NCBI Taxonomy" id="186617"/>
    <lineage>
        <taxon>Viruses</taxon>
        <taxon>environmental samples</taxon>
    </lineage>
</organism>
<proteinExistence type="predicted"/>
<protein>
    <submittedName>
        <fullName evidence="2">Uncharacterized protein</fullName>
    </submittedName>
</protein>
<evidence type="ECO:0000256" key="1">
    <source>
        <dbReference type="SAM" id="Phobius"/>
    </source>
</evidence>
<keyword evidence="1" id="KW-0812">Transmembrane</keyword>
<reference evidence="2" key="2">
    <citation type="submission" date="2015-03" db="EMBL/GenBank/DDBJ databases">
        <authorList>
            <person name="Chow C.-E.T."/>
            <person name="Winget D.M."/>
            <person name="White R.A.III."/>
            <person name="Hallam S.J."/>
            <person name="Suttle C.A."/>
        </authorList>
    </citation>
    <scope>NUCLEOTIDE SEQUENCE</scope>
    <source>
        <strain evidence="2">Anoxic2_5</strain>
    </source>
</reference>
<name>A0A0F7L3T0_9VIRU</name>
<evidence type="ECO:0000313" key="2">
    <source>
        <dbReference type="EMBL" id="AKH47204.1"/>
    </source>
</evidence>
<feature type="transmembrane region" description="Helical" evidence="1">
    <location>
        <begin position="36"/>
        <end position="59"/>
    </location>
</feature>
<accession>A0A0F7L3T0</accession>
<reference evidence="2" key="1">
    <citation type="journal article" date="2015" name="Front. Microbiol.">
        <title>Combining genomic sequencing methods to explore viral diversity and reveal potential virus-host interactions.</title>
        <authorList>
            <person name="Chow C.E."/>
            <person name="Winget D.M."/>
            <person name="White R.A.III."/>
            <person name="Hallam S.J."/>
            <person name="Suttle C.A."/>
        </authorList>
    </citation>
    <scope>NUCLEOTIDE SEQUENCE</scope>
    <source>
        <strain evidence="2">Anoxic2_5</strain>
    </source>
</reference>
<keyword evidence="1" id="KW-1133">Transmembrane helix</keyword>
<sequence>MAEGQLAPHPQACDGRGGARHLCHVVDRPVDVTDRLLSLAVVVAVIVAIAVKLPLLLAWSATLI</sequence>